<dbReference type="SMART" id="SM00448">
    <property type="entry name" value="REC"/>
    <property type="match status" value="1"/>
</dbReference>
<gene>
    <name evidence="9" type="ORF">FEM03_16390</name>
</gene>
<dbReference type="Proteomes" id="UP000306196">
    <property type="component" value="Unassembled WGS sequence"/>
</dbReference>
<protein>
    <submittedName>
        <fullName evidence="9">Sigma-54-dependent Fis family transcriptional regulator</fullName>
    </submittedName>
</protein>
<dbReference type="InterPro" id="IPR025943">
    <property type="entry name" value="Sigma_54_int_dom_ATP-bd_2"/>
</dbReference>
<dbReference type="InterPro" id="IPR027417">
    <property type="entry name" value="P-loop_NTPase"/>
</dbReference>
<feature type="modified residue" description="4-aspartylphosphate" evidence="6">
    <location>
        <position position="51"/>
    </location>
</feature>
<dbReference type="SUPFAM" id="SSF52540">
    <property type="entry name" value="P-loop containing nucleoside triphosphate hydrolases"/>
    <property type="match status" value="1"/>
</dbReference>
<keyword evidence="2" id="KW-0067">ATP-binding</keyword>
<dbReference type="SMART" id="SM00382">
    <property type="entry name" value="AAA"/>
    <property type="match status" value="1"/>
</dbReference>
<feature type="domain" description="Sigma-54 factor interaction" evidence="7">
    <location>
        <begin position="141"/>
        <end position="370"/>
    </location>
</feature>
<dbReference type="Gene3D" id="3.40.50.2300">
    <property type="match status" value="1"/>
</dbReference>
<keyword evidence="1" id="KW-0547">Nucleotide-binding</keyword>
<reference evidence="9 10" key="1">
    <citation type="submission" date="2019-05" db="EMBL/GenBank/DDBJ databases">
        <title>Verrucobacter flavum gen. nov., sp. nov. a new member of the family Verrucomicrobiaceae.</title>
        <authorList>
            <person name="Szuroczki S."/>
            <person name="Abbaszade G."/>
            <person name="Szabo A."/>
            <person name="Felfoldi T."/>
            <person name="Schumann P."/>
            <person name="Boka K."/>
            <person name="Keki Z."/>
            <person name="Toumi M."/>
            <person name="Toth E."/>
        </authorList>
    </citation>
    <scope>NUCLEOTIDE SEQUENCE [LARGE SCALE GENOMIC DNA]</scope>
    <source>
        <strain evidence="9 10">MG-N-17</strain>
    </source>
</reference>
<name>A0A5R8KB45_9BACT</name>
<dbReference type="PANTHER" id="PTHR32071:SF81">
    <property type="entry name" value="PROPIONATE CATABOLISM OPERON REGULATORY PROTEIN"/>
    <property type="match status" value="1"/>
</dbReference>
<dbReference type="GO" id="GO:0000160">
    <property type="term" value="P:phosphorelay signal transduction system"/>
    <property type="evidence" value="ECO:0007669"/>
    <property type="project" value="InterPro"/>
</dbReference>
<evidence type="ECO:0000256" key="3">
    <source>
        <dbReference type="ARBA" id="ARBA00023015"/>
    </source>
</evidence>
<evidence type="ECO:0000259" key="8">
    <source>
        <dbReference type="PROSITE" id="PS50110"/>
    </source>
</evidence>
<dbReference type="InterPro" id="IPR001789">
    <property type="entry name" value="Sig_transdc_resp-reg_receiver"/>
</dbReference>
<dbReference type="Pfam" id="PF00072">
    <property type="entry name" value="Response_reg"/>
    <property type="match status" value="1"/>
</dbReference>
<dbReference type="PROSITE" id="PS50045">
    <property type="entry name" value="SIGMA54_INTERACT_4"/>
    <property type="match status" value="1"/>
</dbReference>
<dbReference type="EMBL" id="VAUV01000012">
    <property type="protein sequence ID" value="TLD69538.1"/>
    <property type="molecule type" value="Genomic_DNA"/>
</dbReference>
<evidence type="ECO:0000313" key="9">
    <source>
        <dbReference type="EMBL" id="TLD69538.1"/>
    </source>
</evidence>
<dbReference type="PROSITE" id="PS00688">
    <property type="entry name" value="SIGMA54_INTERACT_3"/>
    <property type="match status" value="1"/>
</dbReference>
<dbReference type="InterPro" id="IPR002197">
    <property type="entry name" value="HTH_Fis"/>
</dbReference>
<dbReference type="Gene3D" id="3.40.50.300">
    <property type="entry name" value="P-loop containing nucleotide triphosphate hydrolases"/>
    <property type="match status" value="1"/>
</dbReference>
<keyword evidence="6" id="KW-0597">Phosphoprotein</keyword>
<keyword evidence="4" id="KW-0238">DNA-binding</keyword>
<dbReference type="RefSeq" id="WP_138087366.1">
    <property type="nucleotide sequence ID" value="NZ_VAUV01000012.1"/>
</dbReference>
<comment type="caution">
    <text evidence="9">The sequence shown here is derived from an EMBL/GenBank/DDBJ whole genome shotgun (WGS) entry which is preliminary data.</text>
</comment>
<dbReference type="Pfam" id="PF25601">
    <property type="entry name" value="AAA_lid_14"/>
    <property type="match status" value="1"/>
</dbReference>
<keyword evidence="3" id="KW-0805">Transcription regulation</keyword>
<evidence type="ECO:0000313" key="10">
    <source>
        <dbReference type="Proteomes" id="UP000306196"/>
    </source>
</evidence>
<dbReference type="PROSITE" id="PS00676">
    <property type="entry name" value="SIGMA54_INTERACT_2"/>
    <property type="match status" value="1"/>
</dbReference>
<dbReference type="PROSITE" id="PS50110">
    <property type="entry name" value="RESPONSE_REGULATORY"/>
    <property type="match status" value="1"/>
</dbReference>
<dbReference type="InterPro" id="IPR002078">
    <property type="entry name" value="Sigma_54_int"/>
</dbReference>
<dbReference type="AlphaFoldDB" id="A0A5R8KB45"/>
<feature type="domain" description="Response regulatory" evidence="8">
    <location>
        <begin position="2"/>
        <end position="116"/>
    </location>
</feature>
<dbReference type="GO" id="GO:0005524">
    <property type="term" value="F:ATP binding"/>
    <property type="evidence" value="ECO:0007669"/>
    <property type="project" value="UniProtKB-KW"/>
</dbReference>
<keyword evidence="5" id="KW-0804">Transcription</keyword>
<dbReference type="OrthoDB" id="9802354at2"/>
<dbReference type="InterPro" id="IPR025944">
    <property type="entry name" value="Sigma_54_int_dom_CS"/>
</dbReference>
<dbReference type="FunFam" id="3.40.50.300:FF:000006">
    <property type="entry name" value="DNA-binding transcriptional regulator NtrC"/>
    <property type="match status" value="1"/>
</dbReference>
<dbReference type="InterPro" id="IPR058031">
    <property type="entry name" value="AAA_lid_NorR"/>
</dbReference>
<dbReference type="SUPFAM" id="SSF46689">
    <property type="entry name" value="Homeodomain-like"/>
    <property type="match status" value="1"/>
</dbReference>
<dbReference type="Pfam" id="PF00158">
    <property type="entry name" value="Sigma54_activat"/>
    <property type="match status" value="1"/>
</dbReference>
<dbReference type="InterPro" id="IPR003593">
    <property type="entry name" value="AAA+_ATPase"/>
</dbReference>
<dbReference type="PROSITE" id="PS00675">
    <property type="entry name" value="SIGMA54_INTERACT_1"/>
    <property type="match status" value="1"/>
</dbReference>
<evidence type="ECO:0000256" key="6">
    <source>
        <dbReference type="PROSITE-ProRule" id="PRU00169"/>
    </source>
</evidence>
<evidence type="ECO:0000256" key="1">
    <source>
        <dbReference type="ARBA" id="ARBA00022741"/>
    </source>
</evidence>
<dbReference type="Gene3D" id="1.10.10.60">
    <property type="entry name" value="Homeodomain-like"/>
    <property type="match status" value="1"/>
</dbReference>
<dbReference type="Pfam" id="PF02954">
    <property type="entry name" value="HTH_8"/>
    <property type="match status" value="1"/>
</dbReference>
<evidence type="ECO:0000256" key="5">
    <source>
        <dbReference type="ARBA" id="ARBA00023163"/>
    </source>
</evidence>
<dbReference type="CDD" id="cd00009">
    <property type="entry name" value="AAA"/>
    <property type="match status" value="1"/>
</dbReference>
<dbReference type="PANTHER" id="PTHR32071">
    <property type="entry name" value="TRANSCRIPTIONAL REGULATORY PROTEIN"/>
    <property type="match status" value="1"/>
</dbReference>
<dbReference type="SUPFAM" id="SSF52172">
    <property type="entry name" value="CheY-like"/>
    <property type="match status" value="1"/>
</dbReference>
<proteinExistence type="predicted"/>
<dbReference type="GO" id="GO:0043565">
    <property type="term" value="F:sequence-specific DNA binding"/>
    <property type="evidence" value="ECO:0007669"/>
    <property type="project" value="InterPro"/>
</dbReference>
<evidence type="ECO:0000256" key="2">
    <source>
        <dbReference type="ARBA" id="ARBA00022840"/>
    </source>
</evidence>
<sequence length="453" mass="49822">MDILIVDDEKIIRDVTSQLIEDAGHYAESAANPEIAFETLKESNYDLVLLDMNLGAENGLDVLEKLQKQYPQVPVVVFTAAASVTTAVETMRRGAMDFLEKPFTHAQLSMVLARVQKHKLLAERVVELETQVAGQAPEYIFDSTSAPVQSAFGVLFRAAETPASVLILGESGTGKSVVAKAVHDRSRRLNKPFITVNCPSLSKELLESELFGHVRGAFTGAMKDHWGKVKAAEGGTLFLDEIGELPLEIQPKLLRLLQDREYERVGENVTRSGDVRIIAATNRDLSEAVANGTFREDLFYRLNVITVEMPPLRQRPGDLERFAEKYLLFFAKQCARKARSFSPEARACMLAHGWPGNLRELRNAIERAVILSQGKEIEASDLPNSVTGNQPVAMTGGAVVGDLISLEELETSHIRAVLSRTTSLHAAAEVLGIDQATLYRKRKKLGMAGDGEK</sequence>
<evidence type="ECO:0000259" key="7">
    <source>
        <dbReference type="PROSITE" id="PS50045"/>
    </source>
</evidence>
<accession>A0A5R8KB45</accession>
<dbReference type="GO" id="GO:0006355">
    <property type="term" value="P:regulation of DNA-templated transcription"/>
    <property type="evidence" value="ECO:0007669"/>
    <property type="project" value="InterPro"/>
</dbReference>
<keyword evidence="10" id="KW-1185">Reference proteome</keyword>
<dbReference type="Gene3D" id="1.10.8.60">
    <property type="match status" value="1"/>
</dbReference>
<organism evidence="9 10">
    <name type="scientific">Phragmitibacter flavus</name>
    <dbReference type="NCBI Taxonomy" id="2576071"/>
    <lineage>
        <taxon>Bacteria</taxon>
        <taxon>Pseudomonadati</taxon>
        <taxon>Verrucomicrobiota</taxon>
        <taxon>Verrucomicrobiia</taxon>
        <taxon>Verrucomicrobiales</taxon>
        <taxon>Verrucomicrobiaceae</taxon>
        <taxon>Phragmitibacter</taxon>
    </lineage>
</organism>
<dbReference type="InterPro" id="IPR011006">
    <property type="entry name" value="CheY-like_superfamily"/>
</dbReference>
<dbReference type="InterPro" id="IPR009057">
    <property type="entry name" value="Homeodomain-like_sf"/>
</dbReference>
<evidence type="ECO:0000256" key="4">
    <source>
        <dbReference type="ARBA" id="ARBA00023125"/>
    </source>
</evidence>
<dbReference type="InterPro" id="IPR025662">
    <property type="entry name" value="Sigma_54_int_dom_ATP-bd_1"/>
</dbReference>